<protein>
    <submittedName>
        <fullName evidence="2">Uncharacterized protein</fullName>
    </submittedName>
</protein>
<feature type="transmembrane region" description="Helical" evidence="1">
    <location>
        <begin position="122"/>
        <end position="141"/>
    </location>
</feature>
<dbReference type="AlphaFoldDB" id="A0A1H9V451"/>
<keyword evidence="1" id="KW-0812">Transmembrane</keyword>
<dbReference type="OrthoDB" id="1999401at2"/>
<keyword evidence="1" id="KW-1133">Transmembrane helix</keyword>
<evidence type="ECO:0000313" key="2">
    <source>
        <dbReference type="EMBL" id="SES16368.1"/>
    </source>
</evidence>
<evidence type="ECO:0000256" key="1">
    <source>
        <dbReference type="SAM" id="Phobius"/>
    </source>
</evidence>
<dbReference type="Proteomes" id="UP000182584">
    <property type="component" value="Unassembled WGS sequence"/>
</dbReference>
<keyword evidence="1" id="KW-0472">Membrane</keyword>
<sequence length="418" mass="47809">MFFILIDLLVIGIVIQAVKYKKVKNKIFSHKEVEKAAREQVKKMKITNPVITCEYCGSQIDTSREEVCSHCGAPYDVSADWRARFDVSDSFIEESADEIISSQESKVKEETANMLKKIKRRIITLCVLVFGLLIVGAIILVTDGPGNYRGNEKLNDKNGYRNCVDVDYKINGDGVIYDDGNVKITVAGIYYEENSTRRYNGLMRSNGKIAFTVENSHDENIYVSISCNSINEISSDTNYISMYGRFKKNKTVTIYEQIYQFPGEGISELYFDRIYVSCDDYKHGEENVEGIKLTTTHDETCEYDLDEYKMIYTNDKFDVYAKYTDESYDEGYILYINNKSDKAFRITTKDILIDGASCDIYGLRDLYLPAGYTLKTSTLYSTEDNFENVKSKDVKMSIAFNCKEDPSLDFSTGYIELN</sequence>
<gene>
    <name evidence="2" type="ORF">SAMN04487884_12123</name>
</gene>
<reference evidence="2 3" key="1">
    <citation type="submission" date="2016-10" db="EMBL/GenBank/DDBJ databases">
        <authorList>
            <person name="de Groot N.N."/>
        </authorList>
    </citation>
    <scope>NUCLEOTIDE SEQUENCE [LARGE SCALE GENOMIC DNA]</scope>
    <source>
        <strain evidence="2 3">AR40</strain>
    </source>
</reference>
<name>A0A1H9V451_BUTFI</name>
<proteinExistence type="predicted"/>
<evidence type="ECO:0000313" key="3">
    <source>
        <dbReference type="Proteomes" id="UP000182584"/>
    </source>
</evidence>
<dbReference type="EMBL" id="FOGJ01000021">
    <property type="protein sequence ID" value="SES16368.1"/>
    <property type="molecule type" value="Genomic_DNA"/>
</dbReference>
<dbReference type="RefSeq" id="WP_074757407.1">
    <property type="nucleotide sequence ID" value="NZ_FOGJ01000021.1"/>
</dbReference>
<accession>A0A1H9V451</accession>
<organism evidence="2 3">
    <name type="scientific">Butyrivibrio fibrisolvens</name>
    <dbReference type="NCBI Taxonomy" id="831"/>
    <lineage>
        <taxon>Bacteria</taxon>
        <taxon>Bacillati</taxon>
        <taxon>Bacillota</taxon>
        <taxon>Clostridia</taxon>
        <taxon>Lachnospirales</taxon>
        <taxon>Lachnospiraceae</taxon>
        <taxon>Butyrivibrio</taxon>
    </lineage>
</organism>